<feature type="region of interest" description="Disordered" evidence="1">
    <location>
        <begin position="320"/>
        <end position="353"/>
    </location>
</feature>
<feature type="compositionally biased region" description="Polar residues" evidence="1">
    <location>
        <begin position="150"/>
        <end position="162"/>
    </location>
</feature>
<feature type="compositionally biased region" description="Polar residues" evidence="1">
    <location>
        <begin position="111"/>
        <end position="121"/>
    </location>
</feature>
<feature type="compositionally biased region" description="Polar residues" evidence="1">
    <location>
        <begin position="220"/>
        <end position="229"/>
    </location>
</feature>
<gene>
    <name evidence="2" type="ORF">TPC1_31490</name>
</gene>
<name>A0A146JZ68_9EUKA</name>
<feature type="compositionally biased region" description="Polar residues" evidence="1">
    <location>
        <begin position="195"/>
        <end position="206"/>
    </location>
</feature>
<feature type="compositionally biased region" description="Basic and acidic residues" evidence="1">
    <location>
        <begin position="207"/>
        <end position="219"/>
    </location>
</feature>
<feature type="non-terminal residue" evidence="2">
    <location>
        <position position="353"/>
    </location>
</feature>
<feature type="compositionally biased region" description="Low complexity" evidence="1">
    <location>
        <begin position="329"/>
        <end position="339"/>
    </location>
</feature>
<feature type="compositionally biased region" description="Polar residues" evidence="1">
    <location>
        <begin position="89"/>
        <end position="99"/>
    </location>
</feature>
<feature type="compositionally biased region" description="Basic and acidic residues" evidence="1">
    <location>
        <begin position="1"/>
        <end position="23"/>
    </location>
</feature>
<feature type="compositionally biased region" description="Polar residues" evidence="1">
    <location>
        <begin position="240"/>
        <end position="253"/>
    </location>
</feature>
<feature type="compositionally biased region" description="Acidic residues" evidence="1">
    <location>
        <begin position="164"/>
        <end position="175"/>
    </location>
</feature>
<feature type="compositionally biased region" description="Polar residues" evidence="1">
    <location>
        <begin position="178"/>
        <end position="187"/>
    </location>
</feature>
<feature type="compositionally biased region" description="Polar residues" evidence="1">
    <location>
        <begin position="46"/>
        <end position="68"/>
    </location>
</feature>
<feature type="compositionally biased region" description="Basic and acidic residues" evidence="1">
    <location>
        <begin position="341"/>
        <end position="353"/>
    </location>
</feature>
<organism evidence="2">
    <name type="scientific">Trepomonas sp. PC1</name>
    <dbReference type="NCBI Taxonomy" id="1076344"/>
    <lineage>
        <taxon>Eukaryota</taxon>
        <taxon>Metamonada</taxon>
        <taxon>Diplomonadida</taxon>
        <taxon>Hexamitidae</taxon>
        <taxon>Hexamitinae</taxon>
        <taxon>Trepomonas</taxon>
    </lineage>
</organism>
<evidence type="ECO:0000313" key="2">
    <source>
        <dbReference type="EMBL" id="JAP89015.1"/>
    </source>
</evidence>
<feature type="compositionally biased region" description="Basic residues" evidence="1">
    <location>
        <begin position="72"/>
        <end position="81"/>
    </location>
</feature>
<feature type="region of interest" description="Disordered" evidence="1">
    <location>
        <begin position="1"/>
        <end position="257"/>
    </location>
</feature>
<dbReference type="AlphaFoldDB" id="A0A146JZ68"/>
<reference evidence="2" key="1">
    <citation type="submission" date="2015-07" db="EMBL/GenBank/DDBJ databases">
        <title>Adaptation to a free-living lifestyle via gene acquisitions in the diplomonad Trepomonas sp. PC1.</title>
        <authorList>
            <person name="Xu F."/>
            <person name="Jerlstrom-Hultqvist J."/>
            <person name="Kolisko M."/>
            <person name="Simpson A.G.B."/>
            <person name="Roger A.J."/>
            <person name="Svard S.G."/>
            <person name="Andersson J.O."/>
        </authorList>
    </citation>
    <scope>NUCLEOTIDE SEQUENCE</scope>
    <source>
        <strain evidence="2">PC1</strain>
    </source>
</reference>
<feature type="non-terminal residue" evidence="2">
    <location>
        <position position="1"/>
    </location>
</feature>
<sequence>TKELNDKVKKTPKKETDQLKENQKLTPAQLKDQKPRNLSRKPQALSKPQNPANSILSTKQTKQPTNTAKKVATQRKIAKNKGKTDKSNESPGLSSQKSLRNPEKREENEPSVETSVKLNTTHSKDEEVSLIYVPPRMHESIEFEADQQEDGQINENGEQVSSFFEEEIFEKENEENIPNQLHPSRITSYEKRTLSSKSQNRLATDNQVEKEESKVEAGETQKTNQTANQDKPKSQRTKNSEPTTLQSAPNSVSDDNDLLINGITQKQNMLSTDQNVIDELAPEVQISDEPIKLPHLNPKSLASQKLVFSRFSLENLGRIKSIDKRRRTTPVTAATPALRPKQKDTKEKESVAV</sequence>
<evidence type="ECO:0000256" key="1">
    <source>
        <dbReference type="SAM" id="MobiDB-lite"/>
    </source>
</evidence>
<proteinExistence type="predicted"/>
<protein>
    <submittedName>
        <fullName evidence="2">Uncharacterized protein</fullName>
    </submittedName>
</protein>
<accession>A0A146JZ68</accession>
<dbReference type="EMBL" id="GDID01007591">
    <property type="protein sequence ID" value="JAP89015.1"/>
    <property type="molecule type" value="Transcribed_RNA"/>
</dbReference>